<keyword evidence="2" id="KW-0812">Transmembrane</keyword>
<feature type="transmembrane region" description="Helical" evidence="2">
    <location>
        <begin position="12"/>
        <end position="33"/>
    </location>
</feature>
<dbReference type="EMBL" id="HBUE01043855">
    <property type="protein sequence ID" value="CAG6461826.1"/>
    <property type="molecule type" value="Transcribed_RNA"/>
</dbReference>
<dbReference type="EMBL" id="HBUE01043857">
    <property type="protein sequence ID" value="CAG6461827.1"/>
    <property type="molecule type" value="Transcribed_RNA"/>
</dbReference>
<evidence type="ECO:0000256" key="1">
    <source>
        <dbReference type="SAM" id="MobiDB-lite"/>
    </source>
</evidence>
<keyword evidence="2" id="KW-0472">Membrane</keyword>
<proteinExistence type="predicted"/>
<reference evidence="3" key="1">
    <citation type="submission" date="2021-05" db="EMBL/GenBank/DDBJ databases">
        <authorList>
            <person name="Alioto T."/>
            <person name="Alioto T."/>
            <person name="Gomez Garrido J."/>
        </authorList>
    </citation>
    <scope>NUCLEOTIDE SEQUENCE</scope>
</reference>
<keyword evidence="2" id="KW-1133">Transmembrane helix</keyword>
<protein>
    <submittedName>
        <fullName evidence="3">(northern house mosquito) hypothetical protein</fullName>
    </submittedName>
</protein>
<feature type="compositionally biased region" description="Basic and acidic residues" evidence="1">
    <location>
        <begin position="79"/>
        <end position="93"/>
    </location>
</feature>
<feature type="region of interest" description="Disordered" evidence="1">
    <location>
        <begin position="73"/>
        <end position="99"/>
    </location>
</feature>
<sequence length="114" mass="12472">MYSSISLSSELFVLAMYVSSSLSSCSLLLGGTAGKRPRDAKKSDKVISVELCVTISPSHRPLTNHYVHVARFGPASGTRPDHASGTDRGDFRRLRPPPPLQLFRHGTLRVHVCK</sequence>
<accession>A0A8D8AWE2</accession>
<dbReference type="AlphaFoldDB" id="A0A8D8AWE2"/>
<evidence type="ECO:0000313" key="3">
    <source>
        <dbReference type="EMBL" id="CAG6461827.1"/>
    </source>
</evidence>
<name>A0A8D8AWE2_CULPI</name>
<organism evidence="3">
    <name type="scientific">Culex pipiens</name>
    <name type="common">House mosquito</name>
    <dbReference type="NCBI Taxonomy" id="7175"/>
    <lineage>
        <taxon>Eukaryota</taxon>
        <taxon>Metazoa</taxon>
        <taxon>Ecdysozoa</taxon>
        <taxon>Arthropoda</taxon>
        <taxon>Hexapoda</taxon>
        <taxon>Insecta</taxon>
        <taxon>Pterygota</taxon>
        <taxon>Neoptera</taxon>
        <taxon>Endopterygota</taxon>
        <taxon>Diptera</taxon>
        <taxon>Nematocera</taxon>
        <taxon>Culicoidea</taxon>
        <taxon>Culicidae</taxon>
        <taxon>Culicinae</taxon>
        <taxon>Culicini</taxon>
        <taxon>Culex</taxon>
        <taxon>Culex</taxon>
    </lineage>
</organism>
<evidence type="ECO:0000256" key="2">
    <source>
        <dbReference type="SAM" id="Phobius"/>
    </source>
</evidence>